<name>A0A5E8CL10_9ZZZZ</name>
<reference evidence="1" key="1">
    <citation type="submission" date="2019-09" db="EMBL/GenBank/DDBJ databases">
        <authorList>
            <person name="Needham M D."/>
        </authorList>
    </citation>
    <scope>NUCLEOTIDE SEQUENCE</scope>
</reference>
<dbReference type="AlphaFoldDB" id="A0A5E8CL10"/>
<accession>A0A5E8CL10</accession>
<evidence type="ECO:0000313" key="1">
    <source>
        <dbReference type="EMBL" id="VVU95469.1"/>
    </source>
</evidence>
<dbReference type="SUPFAM" id="SSF54197">
    <property type="entry name" value="HIT-like"/>
    <property type="match status" value="1"/>
</dbReference>
<proteinExistence type="predicted"/>
<protein>
    <recommendedName>
        <fullName evidence="2">ATP adenylyltransferase</fullName>
    </recommendedName>
</protein>
<evidence type="ECO:0008006" key="2">
    <source>
        <dbReference type="Google" id="ProtNLM"/>
    </source>
</evidence>
<dbReference type="EMBL" id="CABVLZ010000004">
    <property type="protein sequence ID" value="VVU95469.1"/>
    <property type="molecule type" value="Genomic_DNA"/>
</dbReference>
<sequence>MEYNIKITYNNSLKKDVDILLNYLKEVGFYNSLKKNKDRLDDVTYELIGDTGLILKKIPYRDSCQLSPKSKLKKCITNSCVLCDAIQNYERIEPLSLSKALLWKSYLIRPNDFPYLKDHLLILSSDHNHGSDGIRGTQDELHLKKHILLDMIEFYKLMDMEGTMFFNGMAGNTQTHFHFHYVKDKLPLEDFLFNSSELEFEEFTTKNKSKLFIFDSISKKKCFKGLLFVGKEKHVCKNVLKVLQKIKQKTFEYNILFIPNKDYKENVMIIVFIRDNKNIKKSDPPLGASIIAGMYTRPDIDIKEARQKKIENKIFNYCDKIVVKPNKSFFENII</sequence>
<gene>
    <name evidence="1" type="ORF">CPAV1605_1220</name>
</gene>
<organism evidence="1">
    <name type="scientific">seawater metagenome</name>
    <dbReference type="NCBI Taxonomy" id="1561972"/>
    <lineage>
        <taxon>unclassified sequences</taxon>
        <taxon>metagenomes</taxon>
        <taxon>ecological metagenomes</taxon>
    </lineage>
</organism>
<dbReference type="InterPro" id="IPR036265">
    <property type="entry name" value="HIT-like_sf"/>
</dbReference>